<dbReference type="GO" id="GO:0030036">
    <property type="term" value="P:actin cytoskeleton organization"/>
    <property type="evidence" value="ECO:0007669"/>
    <property type="project" value="UniProtKB-ARBA"/>
</dbReference>
<keyword evidence="3" id="KW-0342">GTP-binding</keyword>
<evidence type="ECO:0000313" key="8">
    <source>
        <dbReference type="WBParaSite" id="BPAG_0000193401-mRNA-1"/>
    </source>
</evidence>
<dbReference type="SMART" id="SM00173">
    <property type="entry name" value="RAS"/>
    <property type="match status" value="1"/>
</dbReference>
<gene>
    <name evidence="6" type="ORF">BPAG_LOCUS1915</name>
</gene>
<dbReference type="NCBIfam" id="TIGR00231">
    <property type="entry name" value="small_GTP"/>
    <property type="match status" value="1"/>
</dbReference>
<dbReference type="GO" id="GO:0008045">
    <property type="term" value="P:motor neuron axon guidance"/>
    <property type="evidence" value="ECO:0007669"/>
    <property type="project" value="UniProtKB-ARBA"/>
</dbReference>
<evidence type="ECO:0000256" key="3">
    <source>
        <dbReference type="ARBA" id="ARBA00023134"/>
    </source>
</evidence>
<dbReference type="PROSITE" id="PS51419">
    <property type="entry name" value="RAB"/>
    <property type="match status" value="1"/>
</dbReference>
<evidence type="ECO:0000256" key="4">
    <source>
        <dbReference type="ARBA" id="ARBA00023288"/>
    </source>
</evidence>
<dbReference type="STRING" id="6280.A0A0N4T1A6"/>
<dbReference type="GO" id="GO:0033563">
    <property type="term" value="P:dorsal/ventral axon guidance"/>
    <property type="evidence" value="ECO:0007669"/>
    <property type="project" value="UniProtKB-ARBA"/>
</dbReference>
<dbReference type="GO" id="GO:0048846">
    <property type="term" value="P:axon extension involved in axon guidance"/>
    <property type="evidence" value="ECO:0007669"/>
    <property type="project" value="UniProtKB-ARBA"/>
</dbReference>
<dbReference type="InterPro" id="IPR027417">
    <property type="entry name" value="P-loop_NTPase"/>
</dbReference>
<dbReference type="FunFam" id="3.40.50.300:FF:000088">
    <property type="entry name" value="Ras-related C3 botulinum toxin substrate 1"/>
    <property type="match status" value="1"/>
</dbReference>
<dbReference type="AlphaFoldDB" id="A0A0N4T1A6"/>
<dbReference type="GO" id="GO:0001764">
    <property type="term" value="P:neuron migration"/>
    <property type="evidence" value="ECO:0007669"/>
    <property type="project" value="UniProtKB-ARBA"/>
</dbReference>
<keyword evidence="1" id="KW-0488">Methylation</keyword>
<evidence type="ECO:0000256" key="5">
    <source>
        <dbReference type="ARBA" id="ARBA00023289"/>
    </source>
</evidence>
<dbReference type="EMBL" id="UZAD01000199">
    <property type="protein sequence ID" value="VDN83101.1"/>
    <property type="molecule type" value="Genomic_DNA"/>
</dbReference>
<evidence type="ECO:0000313" key="6">
    <source>
        <dbReference type="EMBL" id="VDN83101.1"/>
    </source>
</evidence>
<dbReference type="SMART" id="SM00174">
    <property type="entry name" value="RHO"/>
    <property type="match status" value="1"/>
</dbReference>
<dbReference type="GO" id="GO:0005525">
    <property type="term" value="F:GTP binding"/>
    <property type="evidence" value="ECO:0007669"/>
    <property type="project" value="UniProtKB-KW"/>
</dbReference>
<dbReference type="InterPro" id="IPR005225">
    <property type="entry name" value="Small_GTP-bd"/>
</dbReference>
<dbReference type="GO" id="GO:0007264">
    <property type="term" value="P:small GTPase-mediated signal transduction"/>
    <property type="evidence" value="ECO:0007669"/>
    <property type="project" value="InterPro"/>
</dbReference>
<dbReference type="SUPFAM" id="SSF52540">
    <property type="entry name" value="P-loop containing nucleoside triphosphate hydrolases"/>
    <property type="match status" value="1"/>
</dbReference>
<dbReference type="Gene3D" id="3.40.50.300">
    <property type="entry name" value="P-loop containing nucleotide triphosphate hydrolases"/>
    <property type="match status" value="1"/>
</dbReference>
<evidence type="ECO:0000313" key="7">
    <source>
        <dbReference type="Proteomes" id="UP000278627"/>
    </source>
</evidence>
<dbReference type="SMART" id="SM00176">
    <property type="entry name" value="RAN"/>
    <property type="match status" value="1"/>
</dbReference>
<reference evidence="8" key="1">
    <citation type="submission" date="2017-02" db="UniProtKB">
        <authorList>
            <consortium name="WormBaseParasite"/>
        </authorList>
    </citation>
    <scope>IDENTIFICATION</scope>
</reference>
<accession>A0A0N4T1A6</accession>
<name>A0A0N4T1A6_BRUPA</name>
<dbReference type="PROSITE" id="PS51421">
    <property type="entry name" value="RAS"/>
    <property type="match status" value="1"/>
</dbReference>
<keyword evidence="4" id="KW-0449">Lipoprotein</keyword>
<proteinExistence type="predicted"/>
<reference evidence="6 7" key="2">
    <citation type="submission" date="2018-11" db="EMBL/GenBank/DDBJ databases">
        <authorList>
            <consortium name="Pathogen Informatics"/>
        </authorList>
    </citation>
    <scope>NUCLEOTIDE SEQUENCE [LARGE SCALE GENOMIC DNA]</scope>
</reference>
<dbReference type="WBParaSite" id="BPAG_0000193401-mRNA-1">
    <property type="protein sequence ID" value="BPAG_0000193401-mRNA-1"/>
    <property type="gene ID" value="BPAG_0000193401"/>
</dbReference>
<dbReference type="PANTHER" id="PTHR24072">
    <property type="entry name" value="RHO FAMILY GTPASE"/>
    <property type="match status" value="1"/>
</dbReference>
<dbReference type="InterPro" id="IPR003578">
    <property type="entry name" value="Small_GTPase_Rho"/>
</dbReference>
<evidence type="ECO:0000256" key="1">
    <source>
        <dbReference type="ARBA" id="ARBA00022481"/>
    </source>
</evidence>
<dbReference type="Pfam" id="PF00071">
    <property type="entry name" value="Ras"/>
    <property type="match status" value="1"/>
</dbReference>
<dbReference type="GO" id="GO:0003924">
    <property type="term" value="F:GTPase activity"/>
    <property type="evidence" value="ECO:0007669"/>
    <property type="project" value="InterPro"/>
</dbReference>
<dbReference type="SMART" id="SM00175">
    <property type="entry name" value="RAB"/>
    <property type="match status" value="1"/>
</dbReference>
<dbReference type="PRINTS" id="PR00449">
    <property type="entry name" value="RASTRNSFRMNG"/>
</dbReference>
<sequence length="235" mass="26586">MKESGTAILRLLFTNRIKYSGLFSGWHKSSFYDDMQAIKCVVVGDGAVGKTCLLISYTTNAFPGEYIPTVFDNYSANVMVDGKPINLGLWDTAGQEDYDRLRPLSYPQTDVFLICFSLVNPASFENVRAKWYPEVSHHCPNAPIILVGTKLDLREDNETVERLRDRHLAPISYLQGLSMSKEISMFFNRKDSYAVKYLECSALSQKGLKQVFDEAIRAVLIPPPKPKRSRKCTIL</sequence>
<evidence type="ECO:0000256" key="2">
    <source>
        <dbReference type="ARBA" id="ARBA00022741"/>
    </source>
</evidence>
<protein>
    <submittedName>
        <fullName evidence="8">Ras-related protein Rac1</fullName>
    </submittedName>
</protein>
<keyword evidence="7" id="KW-1185">Reference proteome</keyword>
<dbReference type="InterPro" id="IPR001806">
    <property type="entry name" value="Small_GTPase"/>
</dbReference>
<dbReference type="CDD" id="cd01871">
    <property type="entry name" value="Rac1_like"/>
    <property type="match status" value="1"/>
</dbReference>
<dbReference type="PROSITE" id="PS51420">
    <property type="entry name" value="RHO"/>
    <property type="match status" value="1"/>
</dbReference>
<keyword evidence="5" id="KW-0636">Prenylation</keyword>
<organism evidence="8">
    <name type="scientific">Brugia pahangi</name>
    <name type="common">Filarial nematode worm</name>
    <dbReference type="NCBI Taxonomy" id="6280"/>
    <lineage>
        <taxon>Eukaryota</taxon>
        <taxon>Metazoa</taxon>
        <taxon>Ecdysozoa</taxon>
        <taxon>Nematoda</taxon>
        <taxon>Chromadorea</taxon>
        <taxon>Rhabditida</taxon>
        <taxon>Spirurina</taxon>
        <taxon>Spiruromorpha</taxon>
        <taxon>Filarioidea</taxon>
        <taxon>Onchocercidae</taxon>
        <taxon>Brugia</taxon>
    </lineage>
</organism>
<keyword evidence="2" id="KW-0547">Nucleotide-binding</keyword>
<dbReference type="Proteomes" id="UP000278627">
    <property type="component" value="Unassembled WGS sequence"/>
</dbReference>